<dbReference type="SUPFAM" id="SSF100934">
    <property type="entry name" value="Heat shock protein 70kD (HSP70), C-terminal subdomain"/>
    <property type="match status" value="1"/>
</dbReference>
<organism evidence="2 3">
    <name type="scientific">Plectus sambesii</name>
    <dbReference type="NCBI Taxonomy" id="2011161"/>
    <lineage>
        <taxon>Eukaryota</taxon>
        <taxon>Metazoa</taxon>
        <taxon>Ecdysozoa</taxon>
        <taxon>Nematoda</taxon>
        <taxon>Chromadorea</taxon>
        <taxon>Plectida</taxon>
        <taxon>Plectina</taxon>
        <taxon>Plectoidea</taxon>
        <taxon>Plectidae</taxon>
        <taxon>Plectus</taxon>
    </lineage>
</organism>
<evidence type="ECO:0000256" key="1">
    <source>
        <dbReference type="SAM" id="MobiDB-lite"/>
    </source>
</evidence>
<name>A0A914X880_9BILA</name>
<dbReference type="InterPro" id="IPR029048">
    <property type="entry name" value="HSP70_C_sf"/>
</dbReference>
<feature type="compositionally biased region" description="Pro residues" evidence="1">
    <location>
        <begin position="71"/>
        <end position="80"/>
    </location>
</feature>
<protein>
    <submittedName>
        <fullName evidence="3">Uncharacterized protein</fullName>
    </submittedName>
</protein>
<dbReference type="WBParaSite" id="PSAMB.scaffold695size43589.g8062.t1">
    <property type="protein sequence ID" value="PSAMB.scaffold695size43589.g8062.t1"/>
    <property type="gene ID" value="PSAMB.scaffold695size43589.g8062"/>
</dbReference>
<proteinExistence type="predicted"/>
<dbReference type="Proteomes" id="UP000887566">
    <property type="component" value="Unplaced"/>
</dbReference>
<evidence type="ECO:0000313" key="3">
    <source>
        <dbReference type="WBParaSite" id="PSAMB.scaffold695size43589.g8062.t1"/>
    </source>
</evidence>
<sequence>MQADDKQNATEAVDETILWIDSNSLADKTEFEQKLKELQNTCASIMAKLHPTPIDPGVNPDFNPDPDPDPDFPTPTPSPTPTFEINPDPDKPRPRLFNPDPVPDPDFLKTPTPLQLYPGLYFIFVGF</sequence>
<dbReference type="AlphaFoldDB" id="A0A914X880"/>
<accession>A0A914X880</accession>
<reference evidence="3" key="1">
    <citation type="submission" date="2022-11" db="UniProtKB">
        <authorList>
            <consortium name="WormBaseParasite"/>
        </authorList>
    </citation>
    <scope>IDENTIFICATION</scope>
</reference>
<keyword evidence="2" id="KW-1185">Reference proteome</keyword>
<evidence type="ECO:0000313" key="2">
    <source>
        <dbReference type="Proteomes" id="UP000887566"/>
    </source>
</evidence>
<dbReference type="Gene3D" id="1.20.1270.10">
    <property type="match status" value="1"/>
</dbReference>
<feature type="region of interest" description="Disordered" evidence="1">
    <location>
        <begin position="49"/>
        <end position="113"/>
    </location>
</feature>